<dbReference type="PANTHER" id="PTHR44068:SF11">
    <property type="entry name" value="GERANYL DIPHOSPHATE 2-C-METHYLTRANSFERASE"/>
    <property type="match status" value="1"/>
</dbReference>
<dbReference type="AlphaFoldDB" id="A0A1F7I984"/>
<dbReference type="Proteomes" id="UP000179270">
    <property type="component" value="Unassembled WGS sequence"/>
</dbReference>
<evidence type="ECO:0000313" key="4">
    <source>
        <dbReference type="Proteomes" id="UP000179270"/>
    </source>
</evidence>
<dbReference type="STRING" id="1802055.A3A74_05470"/>
<keyword evidence="1" id="KW-0808">Transferase</keyword>
<feature type="domain" description="Methyltransferase type 11" evidence="2">
    <location>
        <begin position="44"/>
        <end position="135"/>
    </location>
</feature>
<dbReference type="Gene3D" id="3.40.50.150">
    <property type="entry name" value="Vaccinia Virus protein VP39"/>
    <property type="match status" value="1"/>
</dbReference>
<comment type="caution">
    <text evidence="3">The sequence shown here is derived from an EMBL/GenBank/DDBJ whole genome shotgun (WGS) entry which is preliminary data.</text>
</comment>
<sequence>MELSQYYRKKKLKETEIAQLKSFAETRVRYLEKYLRRINPKKILELGCGEGSLAYEVKAITDPQVYGLDISSSSIKLAKKKGIIARKADLNKGIPFKDNVFDLVFSNQVIEHIYNTDVFLKESFRVLKKGGYFIVITPNISFWLNRLIFPFGIYPIFFEVSLYNKTLGAGFLKKFMFEKDAVGHIRVFNLSSLIDMLKLYKFKIEKIEGIPFSFQMPKFLGFFYSILDWIFSKKPSFARDIMIIAKK</sequence>
<gene>
    <name evidence="3" type="ORF">A3A74_05470</name>
</gene>
<proteinExistence type="predicted"/>
<dbReference type="Pfam" id="PF08241">
    <property type="entry name" value="Methyltransf_11"/>
    <property type="match status" value="1"/>
</dbReference>
<dbReference type="EMBL" id="MGAF01000042">
    <property type="protein sequence ID" value="OGK39904.1"/>
    <property type="molecule type" value="Genomic_DNA"/>
</dbReference>
<dbReference type="GO" id="GO:0008757">
    <property type="term" value="F:S-adenosylmethionine-dependent methyltransferase activity"/>
    <property type="evidence" value="ECO:0007669"/>
    <property type="project" value="InterPro"/>
</dbReference>
<dbReference type="InterPro" id="IPR029063">
    <property type="entry name" value="SAM-dependent_MTases_sf"/>
</dbReference>
<dbReference type="InterPro" id="IPR013216">
    <property type="entry name" value="Methyltransf_11"/>
</dbReference>
<dbReference type="CDD" id="cd02440">
    <property type="entry name" value="AdoMet_MTases"/>
    <property type="match status" value="1"/>
</dbReference>
<protein>
    <recommendedName>
        <fullName evidence="2">Methyltransferase type 11 domain-containing protein</fullName>
    </recommendedName>
</protein>
<accession>A0A1F7I984</accession>
<reference evidence="3 4" key="1">
    <citation type="journal article" date="2016" name="Nat. Commun.">
        <title>Thousands of microbial genomes shed light on interconnected biogeochemical processes in an aquifer system.</title>
        <authorList>
            <person name="Anantharaman K."/>
            <person name="Brown C.T."/>
            <person name="Hug L.A."/>
            <person name="Sharon I."/>
            <person name="Castelle C.J."/>
            <person name="Probst A.J."/>
            <person name="Thomas B.C."/>
            <person name="Singh A."/>
            <person name="Wilkins M.J."/>
            <person name="Karaoz U."/>
            <person name="Brodie E.L."/>
            <person name="Williams K.H."/>
            <person name="Hubbard S.S."/>
            <person name="Banfield J.F."/>
        </authorList>
    </citation>
    <scope>NUCLEOTIDE SEQUENCE [LARGE SCALE GENOMIC DNA]</scope>
</reference>
<evidence type="ECO:0000256" key="1">
    <source>
        <dbReference type="ARBA" id="ARBA00022679"/>
    </source>
</evidence>
<dbReference type="SUPFAM" id="SSF53335">
    <property type="entry name" value="S-adenosyl-L-methionine-dependent methyltransferases"/>
    <property type="match status" value="1"/>
</dbReference>
<evidence type="ECO:0000313" key="3">
    <source>
        <dbReference type="EMBL" id="OGK39904.1"/>
    </source>
</evidence>
<organism evidence="3 4">
    <name type="scientific">Candidatus Roizmanbacteria bacterium RIFCSPLOWO2_01_FULL_35_13</name>
    <dbReference type="NCBI Taxonomy" id="1802055"/>
    <lineage>
        <taxon>Bacteria</taxon>
        <taxon>Candidatus Roizmaniibacteriota</taxon>
    </lineage>
</organism>
<dbReference type="InterPro" id="IPR050447">
    <property type="entry name" value="Erg6_SMT_methyltransf"/>
</dbReference>
<dbReference type="PANTHER" id="PTHR44068">
    <property type="entry name" value="ZGC:194242"/>
    <property type="match status" value="1"/>
</dbReference>
<evidence type="ECO:0000259" key="2">
    <source>
        <dbReference type="Pfam" id="PF08241"/>
    </source>
</evidence>
<name>A0A1F7I984_9BACT</name>